<sequence length="137" mass="15410">MGVAFYPVFEDGSGGCSEDINGKCLARAANVFDRPCKKAKVPTLYDFFSMSREQMVAELFDGDPGEPSNYNESQLPEEHWHEAALGLRTVQFLLEFVQANVDRIADHECVREDLVVFERQLSQAAAKGVRWHLAIET</sequence>
<evidence type="ECO:0000313" key="2">
    <source>
        <dbReference type="Proteomes" id="UP000317909"/>
    </source>
</evidence>
<dbReference type="RefSeq" id="WP_145431125.1">
    <property type="nucleotide sequence ID" value="NZ_CP036339.1"/>
</dbReference>
<organism evidence="1 2">
    <name type="scientific">Lacipirellula limnantheis</name>
    <dbReference type="NCBI Taxonomy" id="2528024"/>
    <lineage>
        <taxon>Bacteria</taxon>
        <taxon>Pseudomonadati</taxon>
        <taxon>Planctomycetota</taxon>
        <taxon>Planctomycetia</taxon>
        <taxon>Pirellulales</taxon>
        <taxon>Lacipirellulaceae</taxon>
        <taxon>Lacipirellula</taxon>
    </lineage>
</organism>
<dbReference type="EMBL" id="CP036339">
    <property type="protein sequence ID" value="QDT71673.1"/>
    <property type="molecule type" value="Genomic_DNA"/>
</dbReference>
<reference evidence="1 2" key="1">
    <citation type="submission" date="2019-02" db="EMBL/GenBank/DDBJ databases">
        <title>Deep-cultivation of Planctomycetes and their phenomic and genomic characterization uncovers novel biology.</title>
        <authorList>
            <person name="Wiegand S."/>
            <person name="Jogler M."/>
            <person name="Boedeker C."/>
            <person name="Pinto D."/>
            <person name="Vollmers J."/>
            <person name="Rivas-Marin E."/>
            <person name="Kohn T."/>
            <person name="Peeters S.H."/>
            <person name="Heuer A."/>
            <person name="Rast P."/>
            <person name="Oberbeckmann S."/>
            <person name="Bunk B."/>
            <person name="Jeske O."/>
            <person name="Meyerdierks A."/>
            <person name="Storesund J.E."/>
            <person name="Kallscheuer N."/>
            <person name="Luecker S."/>
            <person name="Lage O.M."/>
            <person name="Pohl T."/>
            <person name="Merkel B.J."/>
            <person name="Hornburger P."/>
            <person name="Mueller R.-W."/>
            <person name="Bruemmer F."/>
            <person name="Labrenz M."/>
            <person name="Spormann A.M."/>
            <person name="Op den Camp H."/>
            <person name="Overmann J."/>
            <person name="Amann R."/>
            <person name="Jetten M.S.M."/>
            <person name="Mascher T."/>
            <person name="Medema M.H."/>
            <person name="Devos D.P."/>
            <person name="Kaster A.-K."/>
            <person name="Ovreas L."/>
            <person name="Rohde M."/>
            <person name="Galperin M.Y."/>
            <person name="Jogler C."/>
        </authorList>
    </citation>
    <scope>NUCLEOTIDE SEQUENCE [LARGE SCALE GENOMIC DNA]</scope>
    <source>
        <strain evidence="1 2">I41</strain>
    </source>
</reference>
<proteinExistence type="predicted"/>
<keyword evidence="2" id="KW-1185">Reference proteome</keyword>
<dbReference type="AlphaFoldDB" id="A0A517TTI5"/>
<dbReference type="OrthoDB" id="6879702at2"/>
<accession>A0A517TTI5</accession>
<protein>
    <submittedName>
        <fullName evidence="1">Uncharacterized protein</fullName>
    </submittedName>
</protein>
<dbReference type="KEGG" id="llh:I41_08330"/>
<evidence type="ECO:0000313" key="1">
    <source>
        <dbReference type="EMBL" id="QDT71673.1"/>
    </source>
</evidence>
<gene>
    <name evidence="1" type="ORF">I41_08330</name>
</gene>
<name>A0A517TTI5_9BACT</name>
<dbReference type="Proteomes" id="UP000317909">
    <property type="component" value="Chromosome"/>
</dbReference>